<keyword evidence="1" id="KW-1133">Transmembrane helix</keyword>
<evidence type="ECO:0000256" key="1">
    <source>
        <dbReference type="SAM" id="Phobius"/>
    </source>
</evidence>
<feature type="transmembrane region" description="Helical" evidence="1">
    <location>
        <begin position="6"/>
        <end position="27"/>
    </location>
</feature>
<dbReference type="EMBL" id="CVRI01000032">
    <property type="protein sequence ID" value="CRK92601.1"/>
    <property type="molecule type" value="Genomic_DNA"/>
</dbReference>
<dbReference type="Proteomes" id="UP000183832">
    <property type="component" value="Unassembled WGS sequence"/>
</dbReference>
<keyword evidence="1" id="KW-0812">Transmembrane</keyword>
<proteinExistence type="predicted"/>
<name>A0A1J1I2J8_9DIPT</name>
<keyword evidence="1" id="KW-0472">Membrane</keyword>
<organism evidence="2 3">
    <name type="scientific">Clunio marinus</name>
    <dbReference type="NCBI Taxonomy" id="568069"/>
    <lineage>
        <taxon>Eukaryota</taxon>
        <taxon>Metazoa</taxon>
        <taxon>Ecdysozoa</taxon>
        <taxon>Arthropoda</taxon>
        <taxon>Hexapoda</taxon>
        <taxon>Insecta</taxon>
        <taxon>Pterygota</taxon>
        <taxon>Neoptera</taxon>
        <taxon>Endopterygota</taxon>
        <taxon>Diptera</taxon>
        <taxon>Nematocera</taxon>
        <taxon>Chironomoidea</taxon>
        <taxon>Chironomidae</taxon>
        <taxon>Clunio</taxon>
    </lineage>
</organism>
<protein>
    <submittedName>
        <fullName evidence="2">CLUMA_CG006157, isoform A</fullName>
    </submittedName>
</protein>
<dbReference type="AlphaFoldDB" id="A0A1J1I2J8"/>
<reference evidence="2 3" key="1">
    <citation type="submission" date="2015-04" db="EMBL/GenBank/DDBJ databases">
        <authorList>
            <person name="Syromyatnikov M.Y."/>
            <person name="Popov V.N."/>
        </authorList>
    </citation>
    <scope>NUCLEOTIDE SEQUENCE [LARGE SCALE GENOMIC DNA]</scope>
</reference>
<accession>A0A1J1I2J8</accession>
<evidence type="ECO:0000313" key="3">
    <source>
        <dbReference type="Proteomes" id="UP000183832"/>
    </source>
</evidence>
<sequence>MEQFLNALFMFMFVYEIASLVMVISVINRKVNIPFRYVESFRQTMFKPIKQPILSFVLNVHHRFSILKLNQPEPNKYFHTNMQFLSLNHEPCFMFAATL</sequence>
<evidence type="ECO:0000313" key="2">
    <source>
        <dbReference type="EMBL" id="CRK92601.1"/>
    </source>
</evidence>
<keyword evidence="3" id="KW-1185">Reference proteome</keyword>
<gene>
    <name evidence="2" type="ORF">CLUMA_CG006157</name>
</gene>